<gene>
    <name evidence="2" type="ORF">OIE73_29640</name>
</gene>
<name>A0ABZ1H2I7_9ACTN</name>
<evidence type="ECO:0000256" key="1">
    <source>
        <dbReference type="SAM" id="MobiDB-lite"/>
    </source>
</evidence>
<dbReference type="InterPro" id="IPR009057">
    <property type="entry name" value="Homeodomain-like_sf"/>
</dbReference>
<proteinExistence type="predicted"/>
<dbReference type="Proteomes" id="UP001335325">
    <property type="component" value="Chromosome"/>
</dbReference>
<dbReference type="EMBL" id="CP109134">
    <property type="protein sequence ID" value="WSD11586.1"/>
    <property type="molecule type" value="Genomic_DNA"/>
</dbReference>
<feature type="region of interest" description="Disordered" evidence="1">
    <location>
        <begin position="44"/>
        <end position="194"/>
    </location>
</feature>
<sequence>MSRRNARSTFFGRLLLVERVVSGRPAAHVAAGTGVSRTTAHPCMRRWRADGRGSPARVRPPGRSGRRGDLPPSCQELFPFPTALSRRREAAPPGPPHPSQPCAEPCPGYVSTPGTRARAVSSRRRSRAGVGATAVASSAEPSASGARTQCPSTGSPRRTAAGGTSSPGSTRRSWPVARWPPRTAGPSQAGVGAP</sequence>
<accession>A0ABZ1H2I7</accession>
<feature type="compositionally biased region" description="Low complexity" evidence="1">
    <location>
        <begin position="158"/>
        <end position="173"/>
    </location>
</feature>
<evidence type="ECO:0000313" key="3">
    <source>
        <dbReference type="Proteomes" id="UP001335325"/>
    </source>
</evidence>
<feature type="compositionally biased region" description="Low complexity" evidence="1">
    <location>
        <begin position="52"/>
        <end position="63"/>
    </location>
</feature>
<reference evidence="2 3" key="1">
    <citation type="submission" date="2022-10" db="EMBL/GenBank/DDBJ databases">
        <title>The complete genomes of actinobacterial strains from the NBC collection.</title>
        <authorList>
            <person name="Joergensen T.S."/>
            <person name="Alvarez Arevalo M."/>
            <person name="Sterndorff E.B."/>
            <person name="Faurdal D."/>
            <person name="Vuksanovic O."/>
            <person name="Mourched A.-S."/>
            <person name="Charusanti P."/>
            <person name="Shaw S."/>
            <person name="Blin K."/>
            <person name="Weber T."/>
        </authorList>
    </citation>
    <scope>NUCLEOTIDE SEQUENCE [LARGE SCALE GENOMIC DNA]</scope>
    <source>
        <strain evidence="2 3">NBC 01753</strain>
    </source>
</reference>
<feature type="compositionally biased region" description="Polar residues" evidence="1">
    <location>
        <begin position="145"/>
        <end position="156"/>
    </location>
</feature>
<dbReference type="SUPFAM" id="SSF46689">
    <property type="entry name" value="Homeodomain-like"/>
    <property type="match status" value="1"/>
</dbReference>
<feature type="compositionally biased region" description="Low complexity" evidence="1">
    <location>
        <begin position="128"/>
        <end position="139"/>
    </location>
</feature>
<evidence type="ECO:0000313" key="2">
    <source>
        <dbReference type="EMBL" id="WSD11586.1"/>
    </source>
</evidence>
<protein>
    <submittedName>
        <fullName evidence="2">Leucine zipper domain-containing protein</fullName>
    </submittedName>
</protein>
<keyword evidence="3" id="KW-1185">Reference proteome</keyword>
<organism evidence="2 3">
    <name type="scientific">Streptomyces hirsutus</name>
    <dbReference type="NCBI Taxonomy" id="35620"/>
    <lineage>
        <taxon>Bacteria</taxon>
        <taxon>Bacillati</taxon>
        <taxon>Actinomycetota</taxon>
        <taxon>Actinomycetes</taxon>
        <taxon>Kitasatosporales</taxon>
        <taxon>Streptomycetaceae</taxon>
        <taxon>Streptomyces</taxon>
    </lineage>
</organism>